<dbReference type="GO" id="GO:0000155">
    <property type="term" value="F:phosphorelay sensor kinase activity"/>
    <property type="evidence" value="ECO:0007669"/>
    <property type="project" value="InterPro"/>
</dbReference>
<feature type="transmembrane region" description="Helical" evidence="9">
    <location>
        <begin position="258"/>
        <end position="288"/>
    </location>
</feature>
<feature type="transmembrane region" description="Helical" evidence="9">
    <location>
        <begin position="427"/>
        <end position="447"/>
    </location>
</feature>
<dbReference type="Gene3D" id="3.40.50.2300">
    <property type="match status" value="1"/>
</dbReference>
<keyword evidence="6" id="KW-0902">Two-component regulatory system</keyword>
<dbReference type="InterPro" id="IPR004358">
    <property type="entry name" value="Sig_transdc_His_kin-like_C"/>
</dbReference>
<dbReference type="EC" id="2.7.13.3" evidence="2"/>
<dbReference type="EMBL" id="AAOW01000009">
    <property type="protein sequence ID" value="EAR61350.1"/>
    <property type="molecule type" value="Genomic_DNA"/>
</dbReference>
<dbReference type="OrthoDB" id="9797243at2"/>
<evidence type="ECO:0000256" key="5">
    <source>
        <dbReference type="ARBA" id="ARBA00022777"/>
    </source>
</evidence>
<dbReference type="Pfam" id="PF00512">
    <property type="entry name" value="HisKA"/>
    <property type="match status" value="1"/>
</dbReference>
<dbReference type="PANTHER" id="PTHR43047">
    <property type="entry name" value="TWO-COMPONENT HISTIDINE PROTEIN KINASE"/>
    <property type="match status" value="1"/>
</dbReference>
<dbReference type="Gene3D" id="1.10.287.130">
    <property type="match status" value="1"/>
</dbReference>
<dbReference type="RefSeq" id="WP_007019848.1">
    <property type="nucleotide sequence ID" value="NZ_CH724125.1"/>
</dbReference>
<dbReference type="GO" id="GO:0009927">
    <property type="term" value="F:histidine phosphotransfer kinase activity"/>
    <property type="evidence" value="ECO:0007669"/>
    <property type="project" value="TreeGrafter"/>
</dbReference>
<dbReference type="InterPro" id="IPR003661">
    <property type="entry name" value="HisK_dim/P_dom"/>
</dbReference>
<accession>A0A7U8C4F3</accession>
<dbReference type="SUPFAM" id="SSF55874">
    <property type="entry name" value="ATPase domain of HSP90 chaperone/DNA topoisomerase II/histidine kinase"/>
    <property type="match status" value="1"/>
</dbReference>
<dbReference type="FunFam" id="3.30.565.10:FF:000010">
    <property type="entry name" value="Sensor histidine kinase RcsC"/>
    <property type="match status" value="1"/>
</dbReference>
<dbReference type="Proteomes" id="UP000002171">
    <property type="component" value="Unassembled WGS sequence"/>
</dbReference>
<dbReference type="CDD" id="cd16922">
    <property type="entry name" value="HATPase_EvgS-ArcB-TorS-like"/>
    <property type="match status" value="1"/>
</dbReference>
<dbReference type="InterPro" id="IPR005467">
    <property type="entry name" value="His_kinase_dom"/>
</dbReference>
<protein>
    <recommendedName>
        <fullName evidence="2">histidine kinase</fullName>
        <ecNumber evidence="2">2.7.13.3</ecNumber>
    </recommendedName>
</protein>
<dbReference type="CDD" id="cd00156">
    <property type="entry name" value="REC"/>
    <property type="match status" value="1"/>
</dbReference>
<evidence type="ECO:0000256" key="9">
    <source>
        <dbReference type="SAM" id="Phobius"/>
    </source>
</evidence>
<dbReference type="SMART" id="SM00448">
    <property type="entry name" value="REC"/>
    <property type="match status" value="1"/>
</dbReference>
<reference evidence="12 13" key="1">
    <citation type="submission" date="2006-02" db="EMBL/GenBank/DDBJ databases">
        <authorList>
            <person name="Pinhassi J."/>
            <person name="Pedros-Alio C."/>
            <person name="Ferriera S."/>
            <person name="Johnson J."/>
            <person name="Kravitz S."/>
            <person name="Halpern A."/>
            <person name="Remington K."/>
            <person name="Beeson K."/>
            <person name="Tran B."/>
            <person name="Rogers Y.-H."/>
            <person name="Friedman R."/>
            <person name="Venter J.C."/>
        </authorList>
    </citation>
    <scope>NUCLEOTIDE SEQUENCE [LARGE SCALE GENOMIC DNA]</scope>
    <source>
        <strain evidence="12 13">MED92</strain>
    </source>
</reference>
<feature type="transmembrane region" description="Helical" evidence="9">
    <location>
        <begin position="453"/>
        <end position="476"/>
    </location>
</feature>
<proteinExistence type="predicted"/>
<dbReference type="Gene3D" id="3.30.565.10">
    <property type="entry name" value="Histidine kinase-like ATPase, C-terminal domain"/>
    <property type="match status" value="1"/>
</dbReference>
<dbReference type="CDD" id="cd00082">
    <property type="entry name" value="HisKA"/>
    <property type="match status" value="1"/>
</dbReference>
<keyword evidence="9" id="KW-0472">Membrane</keyword>
<evidence type="ECO:0000259" key="10">
    <source>
        <dbReference type="PROSITE" id="PS50109"/>
    </source>
</evidence>
<feature type="transmembrane region" description="Helical" evidence="9">
    <location>
        <begin position="143"/>
        <end position="164"/>
    </location>
</feature>
<comment type="catalytic activity">
    <reaction evidence="1">
        <text>ATP + protein L-histidine = ADP + protein N-phospho-L-histidine.</text>
        <dbReference type="EC" id="2.7.13.3"/>
    </reaction>
</comment>
<evidence type="ECO:0000256" key="2">
    <source>
        <dbReference type="ARBA" id="ARBA00012438"/>
    </source>
</evidence>
<keyword evidence="3 7" id="KW-0597">Phosphoprotein</keyword>
<evidence type="ECO:0000256" key="1">
    <source>
        <dbReference type="ARBA" id="ARBA00000085"/>
    </source>
</evidence>
<feature type="transmembrane region" description="Helical" evidence="9">
    <location>
        <begin position="316"/>
        <end position="339"/>
    </location>
</feature>
<keyword evidence="9" id="KW-1133">Transmembrane helix</keyword>
<organism evidence="12 13">
    <name type="scientific">Neptuniibacter caesariensis</name>
    <dbReference type="NCBI Taxonomy" id="207954"/>
    <lineage>
        <taxon>Bacteria</taxon>
        <taxon>Pseudomonadati</taxon>
        <taxon>Pseudomonadota</taxon>
        <taxon>Gammaproteobacteria</taxon>
        <taxon>Oceanospirillales</taxon>
        <taxon>Oceanospirillaceae</taxon>
        <taxon>Neptuniibacter</taxon>
    </lineage>
</organism>
<feature type="domain" description="Response regulatory" evidence="11">
    <location>
        <begin position="933"/>
        <end position="1047"/>
    </location>
</feature>
<feature type="transmembrane region" description="Helical" evidence="9">
    <location>
        <begin position="112"/>
        <end position="137"/>
    </location>
</feature>
<keyword evidence="13" id="KW-1185">Reference proteome</keyword>
<dbReference type="SMART" id="SM00387">
    <property type="entry name" value="HATPase_c"/>
    <property type="match status" value="1"/>
</dbReference>
<dbReference type="Pfam" id="PF00072">
    <property type="entry name" value="Response_reg"/>
    <property type="match status" value="1"/>
</dbReference>
<name>A0A7U8C4F3_NEPCE</name>
<evidence type="ECO:0000256" key="6">
    <source>
        <dbReference type="ARBA" id="ARBA00023012"/>
    </source>
</evidence>
<feature type="transmembrane region" description="Helical" evidence="9">
    <location>
        <begin position="216"/>
        <end position="237"/>
    </location>
</feature>
<evidence type="ECO:0000256" key="4">
    <source>
        <dbReference type="ARBA" id="ARBA00022679"/>
    </source>
</evidence>
<keyword evidence="9" id="KW-0812">Transmembrane</keyword>
<feature type="transmembrane region" description="Helical" evidence="9">
    <location>
        <begin position="360"/>
        <end position="379"/>
    </location>
</feature>
<evidence type="ECO:0000256" key="8">
    <source>
        <dbReference type="SAM" id="MobiDB-lite"/>
    </source>
</evidence>
<dbReference type="InterPro" id="IPR036890">
    <property type="entry name" value="HATPase_C_sf"/>
</dbReference>
<keyword evidence="4" id="KW-0808">Transferase</keyword>
<evidence type="ECO:0000256" key="3">
    <source>
        <dbReference type="ARBA" id="ARBA00022553"/>
    </source>
</evidence>
<dbReference type="InterPro" id="IPR036097">
    <property type="entry name" value="HisK_dim/P_sf"/>
</dbReference>
<dbReference type="GO" id="GO:0005886">
    <property type="term" value="C:plasma membrane"/>
    <property type="evidence" value="ECO:0007669"/>
    <property type="project" value="TreeGrafter"/>
</dbReference>
<feature type="compositionally biased region" description="Basic and acidic residues" evidence="8">
    <location>
        <begin position="659"/>
        <end position="679"/>
    </location>
</feature>
<feature type="modified residue" description="4-aspartylphosphate" evidence="7">
    <location>
        <position position="982"/>
    </location>
</feature>
<dbReference type="Gene3D" id="1.10.4160.10">
    <property type="entry name" value="Hydantoin permease"/>
    <property type="match status" value="1"/>
</dbReference>
<dbReference type="PROSITE" id="PS50109">
    <property type="entry name" value="HIS_KIN"/>
    <property type="match status" value="1"/>
</dbReference>
<feature type="transmembrane region" description="Helical" evidence="9">
    <location>
        <begin position="73"/>
        <end position="92"/>
    </location>
</feature>
<comment type="caution">
    <text evidence="12">The sequence shown here is derived from an EMBL/GenBank/DDBJ whole genome shotgun (WGS) entry which is preliminary data.</text>
</comment>
<dbReference type="SUPFAM" id="SSF47384">
    <property type="entry name" value="Homodimeric domain of signal transducing histidine kinase"/>
    <property type="match status" value="1"/>
</dbReference>
<dbReference type="InterPro" id="IPR011006">
    <property type="entry name" value="CheY-like_superfamily"/>
</dbReference>
<dbReference type="PROSITE" id="PS50110">
    <property type="entry name" value="RESPONSE_REGULATORY"/>
    <property type="match status" value="1"/>
</dbReference>
<keyword evidence="5 12" id="KW-0418">Kinase</keyword>
<evidence type="ECO:0000259" key="11">
    <source>
        <dbReference type="PROSITE" id="PS50110"/>
    </source>
</evidence>
<dbReference type="InterPro" id="IPR001789">
    <property type="entry name" value="Sig_transdc_resp-reg_receiver"/>
</dbReference>
<dbReference type="PANTHER" id="PTHR43047:SF72">
    <property type="entry name" value="OSMOSENSING HISTIDINE PROTEIN KINASE SLN1"/>
    <property type="match status" value="1"/>
</dbReference>
<feature type="transmembrane region" description="Helical" evidence="9">
    <location>
        <begin position="580"/>
        <end position="601"/>
    </location>
</feature>
<dbReference type="InterPro" id="IPR003594">
    <property type="entry name" value="HATPase_dom"/>
</dbReference>
<evidence type="ECO:0000313" key="12">
    <source>
        <dbReference type="EMBL" id="EAR61350.1"/>
    </source>
</evidence>
<feature type="region of interest" description="Disordered" evidence="8">
    <location>
        <begin position="651"/>
        <end position="679"/>
    </location>
</feature>
<dbReference type="SMART" id="SM00388">
    <property type="entry name" value="HisKA"/>
    <property type="match status" value="1"/>
</dbReference>
<feature type="domain" description="Histidine kinase" evidence="10">
    <location>
        <begin position="693"/>
        <end position="910"/>
    </location>
</feature>
<sequence>MSASQRIFKERRHYNKWVANQTLEDYALRFTAVGGRHMSISKVGMTALGATSFLALEGLAAAVTLSYGFVNTLWAMLAVCFVLFITGFPIAYHCAKNGLDIDLLTRGAGFGYLGSTITSLIYASFTFIFFAIEAAILASALKALMGIPLFIGYIICAVAVIPIVTHGITAISKFQLGTQFVWLLLQISALVVVIGYESEKLVGWSEYTVPELPQSAGFDLALFGAAVSVLIALIAQIGEQADYLRFMPPKTRKNRKSWWFWVVLSGPGWVWVGLIKMLLGSFLAYLAITELIPFEDATDPTYMYQRVFQDLTQSPALSLILAAVMVILCQMKINVTNAYAGSIAWSNFFSRLTHSHPGRVVWLVFNVAIALLLMELGIYQALEAILGTFAILALAWLGSLSADLLINRPLGFSPKQIEFKRAHLYDINPVGIGSMLISTIVGFTAFLGVFGEAAQHLCHFVTLLSCLICVPLIAILTKGRYYLARDAVDLSSYVGGEYDFGLIHPVSKSTIKCGICENRFEHQDMTFCPAYQQPICSLCCSLDVRCLDACKPKAGLAHSVLRNLYRYLPRRFVRGLYSRLGRFVVLVISANSLLAGLLMLIFNQIGASSATESALLEKALITLFIVLFIASGVIAWLFLLAHESRLTAQKESNHQSAKLTREIDAHEQTDRELQEAKEQAERANEAKSRYLTGISHELRTPLQSILGYAQLLSEKEEVASDQKRGLKIIHRSGQYLTDLIEGLLDISKIEAGRLDLFRNQVNLPELIDQMVEMFRVQADKKSLVLNFTLDGRLPDYVMTDEKRLRQILINLLSNAIKYTDKGKVDFHIRYRNQVAEFVVRDTGPGIEKENLDRVFQPFERVRNSSNAHRPGTGLGLTIVKLLTEIMGGDLQVKSEIGTGSEFRVSLLLPWLDQSQAEDTSKSQILGYEGFQKTLLLADDDPILRGLLSDLLVPLGFNVIEAHDGENALELLENNHPDLFLLDISMPGMSGLELAQELRRCEVKSPIIMLSANVEDDSHKSVYRKHYDDYLVKPVNNHQLLERIGQWLDIKWIYRGEPIKRDDQLRSFDPVSAVHEENRTLPIDHELLIELKAYAEMGYQKGVTKSLIKIRDEQLLSDEVMGVLQRLSEGFQLEKLAQHIEEGRV</sequence>
<feature type="transmembrane region" description="Helical" evidence="9">
    <location>
        <begin position="46"/>
        <end position="67"/>
    </location>
</feature>
<evidence type="ECO:0000313" key="13">
    <source>
        <dbReference type="Proteomes" id="UP000002171"/>
    </source>
</evidence>
<dbReference type="AlphaFoldDB" id="A0A7U8C4F3"/>
<evidence type="ECO:0000256" key="7">
    <source>
        <dbReference type="PROSITE-ProRule" id="PRU00169"/>
    </source>
</evidence>
<feature type="transmembrane region" description="Helical" evidence="9">
    <location>
        <begin position="385"/>
        <end position="406"/>
    </location>
</feature>
<dbReference type="Pfam" id="PF02518">
    <property type="entry name" value="HATPase_c"/>
    <property type="match status" value="1"/>
</dbReference>
<feature type="transmembrane region" description="Helical" evidence="9">
    <location>
        <begin position="176"/>
        <end position="196"/>
    </location>
</feature>
<gene>
    <name evidence="12" type="ORF">MED92_11504</name>
</gene>
<feature type="transmembrane region" description="Helical" evidence="9">
    <location>
        <begin position="621"/>
        <end position="641"/>
    </location>
</feature>
<dbReference type="PRINTS" id="PR00344">
    <property type="entry name" value="BCTRLSENSOR"/>
</dbReference>
<dbReference type="SUPFAM" id="SSF52172">
    <property type="entry name" value="CheY-like"/>
    <property type="match status" value="1"/>
</dbReference>